<accession>M7ZW90</accession>
<feature type="region of interest" description="Disordered" evidence="1">
    <location>
        <begin position="1"/>
        <end position="63"/>
    </location>
</feature>
<dbReference type="EMBL" id="KD208257">
    <property type="protein sequence ID" value="EMS52394.1"/>
    <property type="molecule type" value="Genomic_DNA"/>
</dbReference>
<dbReference type="AlphaFoldDB" id="M7ZW90"/>
<dbReference type="OMA" id="PPSRRYC"/>
<feature type="compositionally biased region" description="Low complexity" evidence="1">
    <location>
        <begin position="52"/>
        <end position="62"/>
    </location>
</feature>
<organism evidence="2">
    <name type="scientific">Triticum urartu</name>
    <name type="common">Red wild einkorn</name>
    <name type="synonym">Crithodium urartu</name>
    <dbReference type="NCBI Taxonomy" id="4572"/>
    <lineage>
        <taxon>Eukaryota</taxon>
        <taxon>Viridiplantae</taxon>
        <taxon>Streptophyta</taxon>
        <taxon>Embryophyta</taxon>
        <taxon>Tracheophyta</taxon>
        <taxon>Spermatophyta</taxon>
        <taxon>Magnoliopsida</taxon>
        <taxon>Liliopsida</taxon>
        <taxon>Poales</taxon>
        <taxon>Poaceae</taxon>
        <taxon>BOP clade</taxon>
        <taxon>Pooideae</taxon>
        <taxon>Triticodae</taxon>
        <taxon>Triticeae</taxon>
        <taxon>Triticinae</taxon>
        <taxon>Triticum</taxon>
    </lineage>
</organism>
<protein>
    <submittedName>
        <fullName evidence="2">Uncharacterized protein</fullName>
    </submittedName>
</protein>
<gene>
    <name evidence="2" type="ORF">TRIUR3_33368</name>
</gene>
<name>M7ZW90_TRIUA</name>
<sequence length="92" mass="10001">MAPPALNLAGSGRHHAKSAENGSIPAISARIRPGLLPYDASSRSTTAAPCQPRSSRSSPPSRRYCRRLTKKLHQILQEAQVRRAADKDTPLF</sequence>
<reference evidence="2" key="1">
    <citation type="journal article" date="2013" name="Nature">
        <title>Draft genome of the wheat A-genome progenitor Triticum urartu.</title>
        <authorList>
            <person name="Ling H.Q."/>
            <person name="Zhao S."/>
            <person name="Liu D."/>
            <person name="Wang J."/>
            <person name="Sun H."/>
            <person name="Zhang C."/>
            <person name="Fan H."/>
            <person name="Li D."/>
            <person name="Dong L."/>
            <person name="Tao Y."/>
            <person name="Gao C."/>
            <person name="Wu H."/>
            <person name="Li Y."/>
            <person name="Cui Y."/>
            <person name="Guo X."/>
            <person name="Zheng S."/>
            <person name="Wang B."/>
            <person name="Yu K."/>
            <person name="Liang Q."/>
            <person name="Yang W."/>
            <person name="Lou X."/>
            <person name="Chen J."/>
            <person name="Feng M."/>
            <person name="Jian J."/>
            <person name="Zhang X."/>
            <person name="Luo G."/>
            <person name="Jiang Y."/>
            <person name="Liu J."/>
            <person name="Wang Z."/>
            <person name="Sha Y."/>
            <person name="Zhang B."/>
            <person name="Wu H."/>
            <person name="Tang D."/>
            <person name="Shen Q."/>
            <person name="Xue P."/>
            <person name="Zou S."/>
            <person name="Wang X."/>
            <person name="Liu X."/>
            <person name="Wang F."/>
            <person name="Yang Y."/>
            <person name="An X."/>
            <person name="Dong Z."/>
            <person name="Zhang K."/>
            <person name="Zhang X."/>
            <person name="Luo M.C."/>
            <person name="Dvorak J."/>
            <person name="Tong Y."/>
            <person name="Wang J."/>
            <person name="Yang H."/>
            <person name="Li Z."/>
            <person name="Wang D."/>
            <person name="Zhang A."/>
            <person name="Wang J."/>
        </authorList>
    </citation>
    <scope>NUCLEOTIDE SEQUENCE</scope>
</reference>
<evidence type="ECO:0000313" key="2">
    <source>
        <dbReference type="EMBL" id="EMS52394.1"/>
    </source>
</evidence>
<evidence type="ECO:0000256" key="1">
    <source>
        <dbReference type="SAM" id="MobiDB-lite"/>
    </source>
</evidence>
<proteinExistence type="predicted"/>